<dbReference type="GO" id="GO:0005886">
    <property type="term" value="C:plasma membrane"/>
    <property type="evidence" value="ECO:0007669"/>
    <property type="project" value="TreeGrafter"/>
</dbReference>
<name>A0AAW1S4T2_9CHLO</name>
<comment type="caution">
    <text evidence="7">The sequence shown here is derived from an EMBL/GenBank/DDBJ whole genome shotgun (WGS) entry which is preliminary data.</text>
</comment>
<evidence type="ECO:0000256" key="4">
    <source>
        <dbReference type="ARBA" id="ARBA00022989"/>
    </source>
</evidence>
<evidence type="ECO:0000313" key="7">
    <source>
        <dbReference type="EMBL" id="KAK9840558.1"/>
    </source>
</evidence>
<dbReference type="Pfam" id="PF03649">
    <property type="entry name" value="UPF0014"/>
    <property type="match status" value="1"/>
</dbReference>
<evidence type="ECO:0000256" key="3">
    <source>
        <dbReference type="ARBA" id="ARBA00022692"/>
    </source>
</evidence>
<evidence type="ECO:0000313" key="8">
    <source>
        <dbReference type="Proteomes" id="UP001445335"/>
    </source>
</evidence>
<keyword evidence="4 6" id="KW-1133">Transmembrane helix</keyword>
<comment type="subcellular location">
    <subcellularLocation>
        <location evidence="1">Membrane</location>
        <topology evidence="1">Multi-pass membrane protein</topology>
    </subcellularLocation>
</comment>
<protein>
    <submittedName>
        <fullName evidence="7">Uncharacterized protein</fullName>
    </submittedName>
</protein>
<organism evidence="7 8">
    <name type="scientific">Elliptochloris bilobata</name>
    <dbReference type="NCBI Taxonomy" id="381761"/>
    <lineage>
        <taxon>Eukaryota</taxon>
        <taxon>Viridiplantae</taxon>
        <taxon>Chlorophyta</taxon>
        <taxon>core chlorophytes</taxon>
        <taxon>Trebouxiophyceae</taxon>
        <taxon>Trebouxiophyceae incertae sedis</taxon>
        <taxon>Elliptochloris clade</taxon>
        <taxon>Elliptochloris</taxon>
    </lineage>
</organism>
<feature type="transmembrane region" description="Helical" evidence="6">
    <location>
        <begin position="238"/>
        <end position="264"/>
    </location>
</feature>
<feature type="transmembrane region" description="Helical" evidence="6">
    <location>
        <begin position="108"/>
        <end position="129"/>
    </location>
</feature>
<proteinExistence type="inferred from homology"/>
<dbReference type="AlphaFoldDB" id="A0AAW1S4T2"/>
<feature type="transmembrane region" description="Helical" evidence="6">
    <location>
        <begin position="204"/>
        <end position="226"/>
    </location>
</feature>
<feature type="transmembrane region" description="Helical" evidence="6">
    <location>
        <begin position="141"/>
        <end position="165"/>
    </location>
</feature>
<gene>
    <name evidence="7" type="ORF">WJX81_000987</name>
</gene>
<comment type="similarity">
    <text evidence="2">Belongs to the UPF0014 family.</text>
</comment>
<evidence type="ECO:0000256" key="2">
    <source>
        <dbReference type="ARBA" id="ARBA00005268"/>
    </source>
</evidence>
<sequence length="340" mass="36762">MHERSMLCSVQASGDPGPTYIPPTAIAIGAAVIVVNAAVSLWLQLGLHWQLAVGAVRCIVQLSVLGYILVPIFRYNYWWLVLLYGCFMLLVGAYEAVSRPAYSYTGMLAKVVACVGSSAAVFLAYTLVLVVRTEPWWQAQYFIPILGMLLGNAISGVSVGLSTLLEELATGKDRIELKLAIGASRWEATQETLQRATRVALTPILNQMNVVGIVSIPGMMTGQILSGSDPSQAARYQMIIMFMIAATTAAGSVSTLMLATFYIVDGSARLRTDRLHRRERKDSWAARLQAWLGKALAPVGACLERAGKAGTALLCCQPCRRQHGKGDIADPLLDGHLQHS</sequence>
<evidence type="ECO:0000256" key="6">
    <source>
        <dbReference type="SAM" id="Phobius"/>
    </source>
</evidence>
<evidence type="ECO:0000256" key="5">
    <source>
        <dbReference type="ARBA" id="ARBA00023136"/>
    </source>
</evidence>
<keyword evidence="8" id="KW-1185">Reference proteome</keyword>
<keyword evidence="3 6" id="KW-0812">Transmembrane</keyword>
<feature type="transmembrane region" description="Helical" evidence="6">
    <location>
        <begin position="51"/>
        <end position="70"/>
    </location>
</feature>
<feature type="transmembrane region" description="Helical" evidence="6">
    <location>
        <begin position="20"/>
        <end position="39"/>
    </location>
</feature>
<dbReference type="PANTHER" id="PTHR30028">
    <property type="entry name" value="UPF0014 INNER MEMBRANE PROTEIN YBBM-RELATED"/>
    <property type="match status" value="1"/>
</dbReference>
<reference evidence="7 8" key="1">
    <citation type="journal article" date="2024" name="Nat. Commun.">
        <title>Phylogenomics reveals the evolutionary origins of lichenization in chlorophyte algae.</title>
        <authorList>
            <person name="Puginier C."/>
            <person name="Libourel C."/>
            <person name="Otte J."/>
            <person name="Skaloud P."/>
            <person name="Haon M."/>
            <person name="Grisel S."/>
            <person name="Petersen M."/>
            <person name="Berrin J.G."/>
            <person name="Delaux P.M."/>
            <person name="Dal Grande F."/>
            <person name="Keller J."/>
        </authorList>
    </citation>
    <scope>NUCLEOTIDE SEQUENCE [LARGE SCALE GENOMIC DNA]</scope>
    <source>
        <strain evidence="7 8">SAG 245.80</strain>
    </source>
</reference>
<dbReference type="Proteomes" id="UP001445335">
    <property type="component" value="Unassembled WGS sequence"/>
</dbReference>
<accession>A0AAW1S4T2</accession>
<keyword evidence="5 6" id="KW-0472">Membrane</keyword>
<dbReference type="EMBL" id="JALJOU010000013">
    <property type="protein sequence ID" value="KAK9840558.1"/>
    <property type="molecule type" value="Genomic_DNA"/>
</dbReference>
<dbReference type="InterPro" id="IPR005226">
    <property type="entry name" value="UPF0014_fam"/>
</dbReference>
<evidence type="ECO:0000256" key="1">
    <source>
        <dbReference type="ARBA" id="ARBA00004141"/>
    </source>
</evidence>
<dbReference type="PANTHER" id="PTHR30028:SF0">
    <property type="entry name" value="PROTEIN ALUMINUM SENSITIVE 3"/>
    <property type="match status" value="1"/>
</dbReference>
<feature type="transmembrane region" description="Helical" evidence="6">
    <location>
        <begin position="76"/>
        <end position="96"/>
    </location>
</feature>